<accession>A0A1G4AX78</accession>
<dbReference type="EMBL" id="MJBS01000113">
    <property type="protein sequence ID" value="OHE93715.1"/>
    <property type="molecule type" value="Genomic_DNA"/>
</dbReference>
<comment type="caution">
    <text evidence="2">The sequence shown here is derived from an EMBL/GenBank/DDBJ whole genome shotgun (WGS) entry which is preliminary data.</text>
</comment>
<feature type="region of interest" description="Disordered" evidence="1">
    <location>
        <begin position="42"/>
        <end position="85"/>
    </location>
</feature>
<evidence type="ECO:0000256" key="1">
    <source>
        <dbReference type="SAM" id="MobiDB-lite"/>
    </source>
</evidence>
<proteinExistence type="predicted"/>
<dbReference type="RefSeq" id="XP_022470879.1">
    <property type="nucleotide sequence ID" value="XM_022622569.1"/>
</dbReference>
<reference evidence="2 3" key="1">
    <citation type="submission" date="2016-09" db="EMBL/GenBank/DDBJ databases">
        <authorList>
            <person name="Capua I."/>
            <person name="De Benedictis P."/>
            <person name="Joannis T."/>
            <person name="Lombin L.H."/>
            <person name="Cattoli G."/>
        </authorList>
    </citation>
    <scope>NUCLEOTIDE SEQUENCE [LARGE SCALE GENOMIC DNA]</scope>
    <source>
        <strain evidence="2 3">IMI 309357</strain>
    </source>
</reference>
<feature type="compositionally biased region" description="Polar residues" evidence="1">
    <location>
        <begin position="59"/>
        <end position="68"/>
    </location>
</feature>
<sequence>MQLDGSPRRTTTRAATCRGLARAGKQQNRKMFKVLTKKTASAQRARHMASGKHGVPQVPSLTSLSPSGQHLLKRSRGSSSSSLRSMGGYSRRIFQAGAGNAALQTKLQGIGPSKDPGSEQHRQETDGAEVDVDVLESAESSIPRSLVRQAKRQEGVTKLTRRAGRLLLPLLHPSPAAVNGRAEYRPVASIIHDMPSLVGWLVGQGREEEAKGFVFDAAQCPAAACGG</sequence>
<keyword evidence="3" id="KW-1185">Reference proteome</keyword>
<evidence type="ECO:0000313" key="3">
    <source>
        <dbReference type="Proteomes" id="UP000176998"/>
    </source>
</evidence>
<evidence type="ECO:0000313" key="2">
    <source>
        <dbReference type="EMBL" id="OHE93715.1"/>
    </source>
</evidence>
<feature type="compositionally biased region" description="Basic and acidic residues" evidence="1">
    <location>
        <begin position="116"/>
        <end position="125"/>
    </location>
</feature>
<dbReference type="GeneID" id="34564079"/>
<organism evidence="2 3">
    <name type="scientific">Colletotrichum orchidophilum</name>
    <dbReference type="NCBI Taxonomy" id="1209926"/>
    <lineage>
        <taxon>Eukaryota</taxon>
        <taxon>Fungi</taxon>
        <taxon>Dikarya</taxon>
        <taxon>Ascomycota</taxon>
        <taxon>Pezizomycotina</taxon>
        <taxon>Sordariomycetes</taxon>
        <taxon>Hypocreomycetidae</taxon>
        <taxon>Glomerellales</taxon>
        <taxon>Glomerellaceae</taxon>
        <taxon>Colletotrichum</taxon>
    </lineage>
</organism>
<dbReference type="AlphaFoldDB" id="A0A1G4AX78"/>
<protein>
    <submittedName>
        <fullName evidence="2">Uncharacterized protein</fullName>
    </submittedName>
</protein>
<gene>
    <name evidence="2" type="ORF">CORC01_10942</name>
</gene>
<name>A0A1G4AX78_9PEZI</name>
<dbReference type="Proteomes" id="UP000176998">
    <property type="component" value="Unassembled WGS sequence"/>
</dbReference>
<feature type="region of interest" description="Disordered" evidence="1">
    <location>
        <begin position="107"/>
        <end position="129"/>
    </location>
</feature>